<feature type="compositionally biased region" description="Pro residues" evidence="1">
    <location>
        <begin position="79"/>
        <end position="91"/>
    </location>
</feature>
<accession>A0A4C1ZMH4</accession>
<comment type="caution">
    <text evidence="2">The sequence shown here is derived from an EMBL/GenBank/DDBJ whole genome shotgun (WGS) entry which is preliminary data.</text>
</comment>
<feature type="region of interest" description="Disordered" evidence="1">
    <location>
        <begin position="116"/>
        <end position="135"/>
    </location>
</feature>
<protein>
    <submittedName>
        <fullName evidence="2">Uncharacterized protein</fullName>
    </submittedName>
</protein>
<feature type="region of interest" description="Disordered" evidence="1">
    <location>
        <begin position="1"/>
        <end position="39"/>
    </location>
</feature>
<sequence length="252" mass="27189">MLKKHATAEESEDVNMTIESVSRVAGGPPEAARAEPKPARINFSVAALLADTRPSARTADMLRYHRATPGSPLRQTPDAQPPLPGRTPTPPLDLNAAAPSTSSDDDDEDSLNHEDSIVDVEELQQVEDEPGGGGGRCEKFGPVRPMPFSALAAAAVYHGVPWPGPVVPPFSPNPLFQSHFPVGPMAGETGAVHAHVLAPPFLTIHRIDYWQLTKVWISLKYRSERGSLQPFCSFRFSLRCCNSGQLLVGIKS</sequence>
<proteinExistence type="predicted"/>
<evidence type="ECO:0000313" key="3">
    <source>
        <dbReference type="Proteomes" id="UP000299102"/>
    </source>
</evidence>
<name>A0A4C1ZMH4_EUMVA</name>
<evidence type="ECO:0000313" key="2">
    <source>
        <dbReference type="EMBL" id="GBP88423.1"/>
    </source>
</evidence>
<dbReference type="OrthoDB" id="6159439at2759"/>
<evidence type="ECO:0000256" key="1">
    <source>
        <dbReference type="SAM" id="MobiDB-lite"/>
    </source>
</evidence>
<dbReference type="AlphaFoldDB" id="A0A4C1ZMH4"/>
<feature type="compositionally biased region" description="Acidic residues" evidence="1">
    <location>
        <begin position="117"/>
        <end position="130"/>
    </location>
</feature>
<organism evidence="2 3">
    <name type="scientific">Eumeta variegata</name>
    <name type="common">Bagworm moth</name>
    <name type="synonym">Eumeta japonica</name>
    <dbReference type="NCBI Taxonomy" id="151549"/>
    <lineage>
        <taxon>Eukaryota</taxon>
        <taxon>Metazoa</taxon>
        <taxon>Ecdysozoa</taxon>
        <taxon>Arthropoda</taxon>
        <taxon>Hexapoda</taxon>
        <taxon>Insecta</taxon>
        <taxon>Pterygota</taxon>
        <taxon>Neoptera</taxon>
        <taxon>Endopterygota</taxon>
        <taxon>Lepidoptera</taxon>
        <taxon>Glossata</taxon>
        <taxon>Ditrysia</taxon>
        <taxon>Tineoidea</taxon>
        <taxon>Psychidae</taxon>
        <taxon>Oiketicinae</taxon>
        <taxon>Eumeta</taxon>
    </lineage>
</organism>
<feature type="region of interest" description="Disordered" evidence="1">
    <location>
        <begin position="66"/>
        <end position="111"/>
    </location>
</feature>
<keyword evidence="3" id="KW-1185">Reference proteome</keyword>
<dbReference type="Proteomes" id="UP000299102">
    <property type="component" value="Unassembled WGS sequence"/>
</dbReference>
<reference evidence="2 3" key="1">
    <citation type="journal article" date="2019" name="Commun. Biol.">
        <title>The bagworm genome reveals a unique fibroin gene that provides high tensile strength.</title>
        <authorList>
            <person name="Kono N."/>
            <person name="Nakamura H."/>
            <person name="Ohtoshi R."/>
            <person name="Tomita M."/>
            <person name="Numata K."/>
            <person name="Arakawa K."/>
        </authorList>
    </citation>
    <scope>NUCLEOTIDE SEQUENCE [LARGE SCALE GENOMIC DNA]</scope>
</reference>
<dbReference type="EMBL" id="BGZK01001932">
    <property type="protein sequence ID" value="GBP88423.1"/>
    <property type="molecule type" value="Genomic_DNA"/>
</dbReference>
<gene>
    <name evidence="2" type="ORF">EVAR_67684_1</name>
</gene>